<proteinExistence type="predicted"/>
<gene>
    <name evidence="1" type="ORF">Zmor_010413</name>
</gene>
<reference evidence="1" key="1">
    <citation type="journal article" date="2023" name="G3 (Bethesda)">
        <title>Whole genome assemblies of Zophobas morio and Tenebrio molitor.</title>
        <authorList>
            <person name="Kaur S."/>
            <person name="Stinson S.A."/>
            <person name="diCenzo G.C."/>
        </authorList>
    </citation>
    <scope>NUCLEOTIDE SEQUENCE</scope>
    <source>
        <strain evidence="1">QUZm001</strain>
    </source>
</reference>
<dbReference type="Proteomes" id="UP001168821">
    <property type="component" value="Unassembled WGS sequence"/>
</dbReference>
<keyword evidence="2" id="KW-1185">Reference proteome</keyword>
<dbReference type="AlphaFoldDB" id="A0AA38MJS5"/>
<sequence length="123" mass="13821">MARGLCVPPGEGADVPPGKWLHFTWTDTAEQIPQSPFTLPTLVEYLYRKINLQLVLSSANSETGVNWFGLPQWRLKYFIKVMELEPIWPRSGCCRVRVSGITPGWQGDVDNELLTSCSLATQL</sequence>
<evidence type="ECO:0000313" key="1">
    <source>
        <dbReference type="EMBL" id="KAJ3658688.1"/>
    </source>
</evidence>
<evidence type="ECO:0000313" key="2">
    <source>
        <dbReference type="Proteomes" id="UP001168821"/>
    </source>
</evidence>
<name>A0AA38MJS5_9CUCU</name>
<dbReference type="EMBL" id="JALNTZ010000003">
    <property type="protein sequence ID" value="KAJ3658688.1"/>
    <property type="molecule type" value="Genomic_DNA"/>
</dbReference>
<organism evidence="1 2">
    <name type="scientific">Zophobas morio</name>
    <dbReference type="NCBI Taxonomy" id="2755281"/>
    <lineage>
        <taxon>Eukaryota</taxon>
        <taxon>Metazoa</taxon>
        <taxon>Ecdysozoa</taxon>
        <taxon>Arthropoda</taxon>
        <taxon>Hexapoda</taxon>
        <taxon>Insecta</taxon>
        <taxon>Pterygota</taxon>
        <taxon>Neoptera</taxon>
        <taxon>Endopterygota</taxon>
        <taxon>Coleoptera</taxon>
        <taxon>Polyphaga</taxon>
        <taxon>Cucujiformia</taxon>
        <taxon>Tenebrionidae</taxon>
        <taxon>Zophobas</taxon>
    </lineage>
</organism>
<protein>
    <submittedName>
        <fullName evidence="1">Uncharacterized protein</fullName>
    </submittedName>
</protein>
<comment type="caution">
    <text evidence="1">The sequence shown here is derived from an EMBL/GenBank/DDBJ whole genome shotgun (WGS) entry which is preliminary data.</text>
</comment>
<accession>A0AA38MJS5</accession>